<evidence type="ECO:0008006" key="3">
    <source>
        <dbReference type="Google" id="ProtNLM"/>
    </source>
</evidence>
<accession>A0A6A6E3A4</accession>
<dbReference type="InterPro" id="IPR011009">
    <property type="entry name" value="Kinase-like_dom_sf"/>
</dbReference>
<name>A0A6A6E3A4_9PEZI</name>
<gene>
    <name evidence="1" type="ORF">K469DRAFT_688208</name>
</gene>
<evidence type="ECO:0000313" key="1">
    <source>
        <dbReference type="EMBL" id="KAF2184978.1"/>
    </source>
</evidence>
<organism evidence="1 2">
    <name type="scientific">Zopfia rhizophila CBS 207.26</name>
    <dbReference type="NCBI Taxonomy" id="1314779"/>
    <lineage>
        <taxon>Eukaryota</taxon>
        <taxon>Fungi</taxon>
        <taxon>Dikarya</taxon>
        <taxon>Ascomycota</taxon>
        <taxon>Pezizomycotina</taxon>
        <taxon>Dothideomycetes</taxon>
        <taxon>Dothideomycetes incertae sedis</taxon>
        <taxon>Zopfiaceae</taxon>
        <taxon>Zopfia</taxon>
    </lineage>
</organism>
<dbReference type="EMBL" id="ML994635">
    <property type="protein sequence ID" value="KAF2184978.1"/>
    <property type="molecule type" value="Genomic_DNA"/>
</dbReference>
<keyword evidence="2" id="KW-1185">Reference proteome</keyword>
<dbReference type="AlphaFoldDB" id="A0A6A6E3A4"/>
<evidence type="ECO:0000313" key="2">
    <source>
        <dbReference type="Proteomes" id="UP000800200"/>
    </source>
</evidence>
<sequence>MDGKRSLRAYAGYSFPKPAIATSNNTLKRTMIIFRSLFGRGGAGRLLNPSHIFTITLCDFSGSTCEKLSVDGKQLSNPGFFNPNAEWMLTMVIDIFSVGSVLYSIISGHWPHRDPGPFKSAEDYRSYDERVEEHFRNREYPNVNGLFGGTIILGC</sequence>
<dbReference type="OrthoDB" id="1668230at2759"/>
<dbReference type="SUPFAM" id="SSF56112">
    <property type="entry name" value="Protein kinase-like (PK-like)"/>
    <property type="match status" value="1"/>
</dbReference>
<reference evidence="1" key="1">
    <citation type="journal article" date="2020" name="Stud. Mycol.">
        <title>101 Dothideomycetes genomes: a test case for predicting lifestyles and emergence of pathogens.</title>
        <authorList>
            <person name="Haridas S."/>
            <person name="Albert R."/>
            <person name="Binder M."/>
            <person name="Bloem J."/>
            <person name="Labutti K."/>
            <person name="Salamov A."/>
            <person name="Andreopoulos B."/>
            <person name="Baker S."/>
            <person name="Barry K."/>
            <person name="Bills G."/>
            <person name="Bluhm B."/>
            <person name="Cannon C."/>
            <person name="Castanera R."/>
            <person name="Culley D."/>
            <person name="Daum C."/>
            <person name="Ezra D."/>
            <person name="Gonzalez J."/>
            <person name="Henrissat B."/>
            <person name="Kuo A."/>
            <person name="Liang C."/>
            <person name="Lipzen A."/>
            <person name="Lutzoni F."/>
            <person name="Magnuson J."/>
            <person name="Mondo S."/>
            <person name="Nolan M."/>
            <person name="Ohm R."/>
            <person name="Pangilinan J."/>
            <person name="Park H.-J."/>
            <person name="Ramirez L."/>
            <person name="Alfaro M."/>
            <person name="Sun H."/>
            <person name="Tritt A."/>
            <person name="Yoshinaga Y."/>
            <person name="Zwiers L.-H."/>
            <person name="Turgeon B."/>
            <person name="Goodwin S."/>
            <person name="Spatafora J."/>
            <person name="Crous P."/>
            <person name="Grigoriev I."/>
        </authorList>
    </citation>
    <scope>NUCLEOTIDE SEQUENCE</scope>
    <source>
        <strain evidence="1">CBS 207.26</strain>
    </source>
</reference>
<proteinExistence type="predicted"/>
<dbReference type="Proteomes" id="UP000800200">
    <property type="component" value="Unassembled WGS sequence"/>
</dbReference>
<protein>
    <recommendedName>
        <fullName evidence="3">Protein kinase domain-containing protein</fullName>
    </recommendedName>
</protein>